<comment type="subcellular location">
    <subcellularLocation>
        <location evidence="10">Cell membrane</location>
        <topology evidence="10">Multi-pass membrane protein</topology>
    </subcellularLocation>
</comment>
<feature type="transmembrane region" description="Helical" evidence="10">
    <location>
        <begin position="52"/>
        <end position="75"/>
    </location>
</feature>
<dbReference type="GO" id="GO:0005886">
    <property type="term" value="C:plasma membrane"/>
    <property type="evidence" value="ECO:0007669"/>
    <property type="project" value="UniProtKB-SubCell"/>
</dbReference>
<evidence type="ECO:0000256" key="3">
    <source>
        <dbReference type="ARBA" id="ARBA00022679"/>
    </source>
</evidence>
<keyword evidence="6 10" id="KW-0443">Lipid metabolism</keyword>
<comment type="caution">
    <text evidence="11">The sequence shown here is derived from an EMBL/GenBank/DDBJ whole genome shotgun (WGS) entry which is preliminary data.</text>
</comment>
<dbReference type="EMBL" id="DVIQ01000019">
    <property type="protein sequence ID" value="HIS30520.1"/>
    <property type="molecule type" value="Genomic_DNA"/>
</dbReference>
<evidence type="ECO:0000256" key="4">
    <source>
        <dbReference type="ARBA" id="ARBA00022692"/>
    </source>
</evidence>
<dbReference type="HAMAP" id="MF_01043">
    <property type="entry name" value="PlsY"/>
    <property type="match status" value="1"/>
</dbReference>
<evidence type="ECO:0000256" key="5">
    <source>
        <dbReference type="ARBA" id="ARBA00022989"/>
    </source>
</evidence>
<dbReference type="InterPro" id="IPR003811">
    <property type="entry name" value="G3P_acylTferase_PlsY"/>
</dbReference>
<dbReference type="GO" id="GO:0008654">
    <property type="term" value="P:phospholipid biosynthetic process"/>
    <property type="evidence" value="ECO:0007669"/>
    <property type="project" value="UniProtKB-UniRule"/>
</dbReference>
<dbReference type="EC" id="2.3.1.275" evidence="10"/>
<evidence type="ECO:0000256" key="7">
    <source>
        <dbReference type="ARBA" id="ARBA00023136"/>
    </source>
</evidence>
<evidence type="ECO:0000313" key="12">
    <source>
        <dbReference type="Proteomes" id="UP000823935"/>
    </source>
</evidence>
<protein>
    <recommendedName>
        <fullName evidence="10">Glycerol-3-phosphate acyltransferase</fullName>
    </recommendedName>
    <alternativeName>
        <fullName evidence="10">Acyl-PO4 G3P acyltransferase</fullName>
    </alternativeName>
    <alternativeName>
        <fullName evidence="10">Acyl-phosphate--glycerol-3-phosphate acyltransferase</fullName>
    </alternativeName>
    <alternativeName>
        <fullName evidence="10">G3P acyltransferase</fullName>
        <shortName evidence="10">GPAT</shortName>
        <ecNumber evidence="10">2.3.1.275</ecNumber>
    </alternativeName>
    <alternativeName>
        <fullName evidence="10">Lysophosphatidic acid synthase</fullName>
        <shortName evidence="10">LPA synthase</shortName>
    </alternativeName>
</protein>
<keyword evidence="9 10" id="KW-1208">Phospholipid metabolism</keyword>
<evidence type="ECO:0000256" key="8">
    <source>
        <dbReference type="ARBA" id="ARBA00023209"/>
    </source>
</evidence>
<keyword evidence="1 10" id="KW-1003">Cell membrane</keyword>
<evidence type="ECO:0000256" key="2">
    <source>
        <dbReference type="ARBA" id="ARBA00022516"/>
    </source>
</evidence>
<reference evidence="11" key="2">
    <citation type="journal article" date="2021" name="PeerJ">
        <title>Extensive microbial diversity within the chicken gut microbiome revealed by metagenomics and culture.</title>
        <authorList>
            <person name="Gilroy R."/>
            <person name="Ravi A."/>
            <person name="Getino M."/>
            <person name="Pursley I."/>
            <person name="Horton D.L."/>
            <person name="Alikhan N.F."/>
            <person name="Baker D."/>
            <person name="Gharbi K."/>
            <person name="Hall N."/>
            <person name="Watson M."/>
            <person name="Adriaenssens E.M."/>
            <person name="Foster-Nyarko E."/>
            <person name="Jarju S."/>
            <person name="Secka A."/>
            <person name="Antonio M."/>
            <person name="Oren A."/>
            <person name="Chaudhuri R.R."/>
            <person name="La Ragione R."/>
            <person name="Hildebrand F."/>
            <person name="Pallen M.J."/>
        </authorList>
    </citation>
    <scope>NUCLEOTIDE SEQUENCE</scope>
    <source>
        <strain evidence="11">CHK190-19873</strain>
    </source>
</reference>
<dbReference type="AlphaFoldDB" id="A0A9D1EQR1"/>
<accession>A0A9D1EQR1</accession>
<evidence type="ECO:0000256" key="1">
    <source>
        <dbReference type="ARBA" id="ARBA00022475"/>
    </source>
</evidence>
<comment type="catalytic activity">
    <reaction evidence="10">
        <text>an acyl phosphate + sn-glycerol 3-phosphate = a 1-acyl-sn-glycero-3-phosphate + phosphate</text>
        <dbReference type="Rhea" id="RHEA:34075"/>
        <dbReference type="ChEBI" id="CHEBI:43474"/>
        <dbReference type="ChEBI" id="CHEBI:57597"/>
        <dbReference type="ChEBI" id="CHEBI:57970"/>
        <dbReference type="ChEBI" id="CHEBI:59918"/>
        <dbReference type="EC" id="2.3.1.275"/>
    </reaction>
</comment>
<proteinExistence type="inferred from homology"/>
<reference evidence="11" key="1">
    <citation type="submission" date="2020-10" db="EMBL/GenBank/DDBJ databases">
        <authorList>
            <person name="Gilroy R."/>
        </authorList>
    </citation>
    <scope>NUCLEOTIDE SEQUENCE</scope>
    <source>
        <strain evidence="11">CHK190-19873</strain>
    </source>
</reference>
<keyword evidence="2 10" id="KW-0444">Lipid biosynthesis</keyword>
<dbReference type="NCBIfam" id="TIGR00023">
    <property type="entry name" value="glycerol-3-phosphate 1-O-acyltransferase PlsY"/>
    <property type="match status" value="1"/>
</dbReference>
<dbReference type="PANTHER" id="PTHR30309:SF0">
    <property type="entry name" value="GLYCEROL-3-PHOSPHATE ACYLTRANSFERASE-RELATED"/>
    <property type="match status" value="1"/>
</dbReference>
<keyword evidence="3 10" id="KW-0808">Transferase</keyword>
<dbReference type="SMART" id="SM01207">
    <property type="entry name" value="G3P_acyltransf"/>
    <property type="match status" value="1"/>
</dbReference>
<dbReference type="Proteomes" id="UP000823935">
    <property type="component" value="Unassembled WGS sequence"/>
</dbReference>
<feature type="transmembrane region" description="Helical" evidence="10">
    <location>
        <begin position="112"/>
        <end position="136"/>
    </location>
</feature>
<comment type="similarity">
    <text evidence="10">Belongs to the PlsY family.</text>
</comment>
<comment type="pathway">
    <text evidence="10">Lipid metabolism; phospholipid metabolism.</text>
</comment>
<keyword evidence="11" id="KW-0012">Acyltransferase</keyword>
<keyword evidence="4 10" id="KW-0812">Transmembrane</keyword>
<organism evidence="11 12">
    <name type="scientific">Candidatus Limivivens intestinipullorum</name>
    <dbReference type="NCBI Taxonomy" id="2840858"/>
    <lineage>
        <taxon>Bacteria</taxon>
        <taxon>Bacillati</taxon>
        <taxon>Bacillota</taxon>
        <taxon>Clostridia</taxon>
        <taxon>Lachnospirales</taxon>
        <taxon>Lachnospiraceae</taxon>
        <taxon>Lachnospiraceae incertae sedis</taxon>
        <taxon>Candidatus Limivivens</taxon>
    </lineage>
</organism>
<evidence type="ECO:0000256" key="6">
    <source>
        <dbReference type="ARBA" id="ARBA00023098"/>
    </source>
</evidence>
<dbReference type="GO" id="GO:0043772">
    <property type="term" value="F:acyl-phosphate glycerol-3-phosphate acyltransferase activity"/>
    <property type="evidence" value="ECO:0007669"/>
    <property type="project" value="UniProtKB-UniRule"/>
</dbReference>
<comment type="function">
    <text evidence="10">Catalyzes the transfer of an acyl group from acyl-phosphate (acyl-PO(4)) to glycerol-3-phosphate (G3P) to form lysophosphatidic acid (LPA). This enzyme utilizes acyl-phosphate as fatty acyl donor, but not acyl-CoA or acyl-ACP.</text>
</comment>
<gene>
    <name evidence="10 11" type="primary">plsY</name>
    <name evidence="11" type="ORF">IAB44_03080</name>
</gene>
<keyword evidence="5 10" id="KW-1133">Transmembrane helix</keyword>
<feature type="transmembrane region" description="Helical" evidence="10">
    <location>
        <begin position="174"/>
        <end position="191"/>
    </location>
</feature>
<keyword evidence="8 10" id="KW-0594">Phospholipid biosynthesis</keyword>
<sequence>MGVRIACLAIGYVFGLFQTGYLLGRHYGIDIRNYGSGNAGTTNMLRTKGKKAGLITFAGDCLKCVLALLLVQLLFRESHKDMVPLLKIYAAAGVILGHNYPFYLNFRGGKGIAATAGFILGFDWIMTICEAIIFLVTFFTTHYVSLGSLLVYAGLMVELVVLGQMGHFGMSQTHLYELYAVGAFLTVLAYWKHRANIRRLLKGEESKTLLSSKHK</sequence>
<evidence type="ECO:0000256" key="10">
    <source>
        <dbReference type="HAMAP-Rule" id="MF_01043"/>
    </source>
</evidence>
<comment type="subunit">
    <text evidence="10">Probably interacts with PlsX.</text>
</comment>
<feature type="transmembrane region" description="Helical" evidence="10">
    <location>
        <begin position="143"/>
        <end position="162"/>
    </location>
</feature>
<name>A0A9D1EQR1_9FIRM</name>
<dbReference type="PANTHER" id="PTHR30309">
    <property type="entry name" value="INNER MEMBRANE PROTEIN YGIH"/>
    <property type="match status" value="1"/>
</dbReference>
<keyword evidence="7 10" id="KW-0472">Membrane</keyword>
<dbReference type="Pfam" id="PF02660">
    <property type="entry name" value="G3P_acyltransf"/>
    <property type="match status" value="1"/>
</dbReference>
<evidence type="ECO:0000313" key="11">
    <source>
        <dbReference type="EMBL" id="HIS30520.1"/>
    </source>
</evidence>
<evidence type="ECO:0000256" key="9">
    <source>
        <dbReference type="ARBA" id="ARBA00023264"/>
    </source>
</evidence>
<feature type="transmembrane region" description="Helical" evidence="10">
    <location>
        <begin position="82"/>
        <end position="100"/>
    </location>
</feature>